<reference evidence="2" key="1">
    <citation type="submission" date="2021-02" db="EMBL/GenBank/DDBJ databases">
        <authorList>
            <person name="Nowell W R."/>
        </authorList>
    </citation>
    <scope>NUCLEOTIDE SEQUENCE</scope>
</reference>
<name>A0A8S2UE00_9BILA</name>
<dbReference type="PANTHER" id="PTHR10887:SF495">
    <property type="entry name" value="HELICASE SENATAXIN ISOFORM X1-RELATED"/>
    <property type="match status" value="1"/>
</dbReference>
<gene>
    <name evidence="2" type="ORF">BYL167_LOCUS29038</name>
</gene>
<evidence type="ECO:0000313" key="3">
    <source>
        <dbReference type="Proteomes" id="UP000681967"/>
    </source>
</evidence>
<feature type="non-terminal residue" evidence="2">
    <location>
        <position position="1"/>
    </location>
</feature>
<comment type="caution">
    <text evidence="2">The sequence shown here is derived from an EMBL/GenBank/DDBJ whole genome shotgun (WGS) entry which is preliminary data.</text>
</comment>
<protein>
    <recommendedName>
        <fullName evidence="1">DNA2/NAM7 helicase helicase domain-containing protein</fullName>
    </recommendedName>
</protein>
<dbReference type="AlphaFoldDB" id="A0A8S2UE00"/>
<dbReference type="SUPFAM" id="SSF52540">
    <property type="entry name" value="P-loop containing nucleoside triphosphate hydrolases"/>
    <property type="match status" value="1"/>
</dbReference>
<evidence type="ECO:0000259" key="1">
    <source>
        <dbReference type="Pfam" id="PF13086"/>
    </source>
</evidence>
<dbReference type="Proteomes" id="UP000681967">
    <property type="component" value="Unassembled WGS sequence"/>
</dbReference>
<sequence length="86" mass="9824">IIDNKDFLLIKPFLNLSDDINKDQLKDYAQEQVKTEENNLCNDNEYNHASLNNSQRQAIKHALENRLTLIQGPPGTGKTETSAWII</sequence>
<dbReference type="InterPro" id="IPR045055">
    <property type="entry name" value="DNA2/NAM7-like"/>
</dbReference>
<dbReference type="EMBL" id="CAJOBH010043070">
    <property type="protein sequence ID" value="CAF4339295.1"/>
    <property type="molecule type" value="Genomic_DNA"/>
</dbReference>
<dbReference type="InterPro" id="IPR027417">
    <property type="entry name" value="P-loop_NTPase"/>
</dbReference>
<feature type="non-terminal residue" evidence="2">
    <location>
        <position position="86"/>
    </location>
</feature>
<organism evidence="2 3">
    <name type="scientific">Rotaria magnacalcarata</name>
    <dbReference type="NCBI Taxonomy" id="392030"/>
    <lineage>
        <taxon>Eukaryota</taxon>
        <taxon>Metazoa</taxon>
        <taxon>Spiralia</taxon>
        <taxon>Gnathifera</taxon>
        <taxon>Rotifera</taxon>
        <taxon>Eurotatoria</taxon>
        <taxon>Bdelloidea</taxon>
        <taxon>Philodinida</taxon>
        <taxon>Philodinidae</taxon>
        <taxon>Rotaria</taxon>
    </lineage>
</organism>
<dbReference type="Gene3D" id="3.40.50.300">
    <property type="entry name" value="P-loop containing nucleotide triphosphate hydrolases"/>
    <property type="match status" value="1"/>
</dbReference>
<dbReference type="InterPro" id="IPR041677">
    <property type="entry name" value="DNA2/NAM7_AAA_11"/>
</dbReference>
<accession>A0A8S2UE00</accession>
<evidence type="ECO:0000313" key="2">
    <source>
        <dbReference type="EMBL" id="CAF4339295.1"/>
    </source>
</evidence>
<dbReference type="PANTHER" id="PTHR10887">
    <property type="entry name" value="DNA2/NAM7 HELICASE FAMILY"/>
    <property type="match status" value="1"/>
</dbReference>
<feature type="domain" description="DNA2/NAM7 helicase helicase" evidence="1">
    <location>
        <begin position="51"/>
        <end position="81"/>
    </location>
</feature>
<proteinExistence type="predicted"/>
<dbReference type="Pfam" id="PF13086">
    <property type="entry name" value="AAA_11"/>
    <property type="match status" value="1"/>
</dbReference>
<dbReference type="GO" id="GO:0004386">
    <property type="term" value="F:helicase activity"/>
    <property type="evidence" value="ECO:0007669"/>
    <property type="project" value="InterPro"/>
</dbReference>